<evidence type="ECO:0000313" key="2">
    <source>
        <dbReference type="EMBL" id="MBU8865854.1"/>
    </source>
</evidence>
<keyword evidence="3" id="KW-1185">Reference proteome</keyword>
<feature type="domain" description="Sulfatase-modifying factor enzyme-like" evidence="1">
    <location>
        <begin position="44"/>
        <end position="322"/>
    </location>
</feature>
<accession>A0ABS6I470</accession>
<organism evidence="2 3">
    <name type="scientific">Paenarthrobacter aromaticivorans</name>
    <dbReference type="NCBI Taxonomy" id="2849150"/>
    <lineage>
        <taxon>Bacteria</taxon>
        <taxon>Bacillati</taxon>
        <taxon>Actinomycetota</taxon>
        <taxon>Actinomycetes</taxon>
        <taxon>Micrococcales</taxon>
        <taxon>Micrococcaceae</taxon>
        <taxon>Paenarthrobacter</taxon>
    </lineage>
</organism>
<gene>
    <name evidence="2" type="ORF">KSW38_06065</name>
</gene>
<dbReference type="InterPro" id="IPR005532">
    <property type="entry name" value="SUMF_dom"/>
</dbReference>
<evidence type="ECO:0000313" key="3">
    <source>
        <dbReference type="Proteomes" id="UP000824166"/>
    </source>
</evidence>
<dbReference type="EMBL" id="JAHOPC010000002">
    <property type="protein sequence ID" value="MBU8865854.1"/>
    <property type="molecule type" value="Genomic_DNA"/>
</dbReference>
<sequence length="324" mass="35015">MIQLSTTNSVPDPGHSCCTASVHSAAPHAVRAAPVSTGSAKPAHEEIHIPSGTYMMGDGFGEGYPNDGESPAHEVRLDTFVMDVTAVTNEKFAAFVADTGFSTEAETFGSSAVFHLLSTARKQDVLGVAAGAPWWLNIRGADWAHPTGPDSRWEDVADHPVVHVSHNDALAYCQWAGRRLPTEAEWEYAARGGLQGKRYAWGNELTPQGEHQCNIWQGTFPTINTADDGYLGTAPVKSFPANGYGLFEVAGNVWEWCADWFLPKYYRNSPAENPKGPTIGAGRVMRGGSYLCHDSYCNRYRVAARTSNTPESSSGNCGFRTVAL</sequence>
<evidence type="ECO:0000259" key="1">
    <source>
        <dbReference type="Pfam" id="PF03781"/>
    </source>
</evidence>
<comment type="caution">
    <text evidence="2">The sequence shown here is derived from an EMBL/GenBank/DDBJ whole genome shotgun (WGS) entry which is preliminary data.</text>
</comment>
<dbReference type="Pfam" id="PF03781">
    <property type="entry name" value="FGE-sulfatase"/>
    <property type="match status" value="1"/>
</dbReference>
<dbReference type="PANTHER" id="PTHR23150">
    <property type="entry name" value="SULFATASE MODIFYING FACTOR 1, 2"/>
    <property type="match status" value="1"/>
</dbReference>
<proteinExistence type="predicted"/>
<dbReference type="PANTHER" id="PTHR23150:SF19">
    <property type="entry name" value="FORMYLGLYCINE-GENERATING ENZYME"/>
    <property type="match status" value="1"/>
</dbReference>
<dbReference type="RefSeq" id="WP_216923685.1">
    <property type="nucleotide sequence ID" value="NZ_JAHOPC010000002.1"/>
</dbReference>
<name>A0ABS6I470_9MICC</name>
<protein>
    <submittedName>
        <fullName evidence="2">Formylglycine-generating enzyme family protein</fullName>
    </submittedName>
</protein>
<dbReference type="Proteomes" id="UP000824166">
    <property type="component" value="Unassembled WGS sequence"/>
</dbReference>
<reference evidence="2 3" key="1">
    <citation type="submission" date="2021-06" db="EMBL/GenBank/DDBJ databases">
        <authorList>
            <person name="Jeong J.W."/>
        </authorList>
    </citation>
    <scope>NUCLEOTIDE SEQUENCE [LARGE SCALE GENOMIC DNA]</scope>
    <source>
        <strain evidence="2 3">MMS21-TAE1-1</strain>
    </source>
</reference>
<dbReference type="InterPro" id="IPR051043">
    <property type="entry name" value="Sulfatase_Mod_Factor_Kinase"/>
</dbReference>